<accession>A0AAC9NMD4</accession>
<evidence type="ECO:0000313" key="2">
    <source>
        <dbReference type="Proteomes" id="UP000182945"/>
    </source>
</evidence>
<organism evidence="1 2">
    <name type="scientific">Virgibacillus halodenitrificans</name>
    <name type="common">Bacillus halodenitrificans</name>
    <dbReference type="NCBI Taxonomy" id="1482"/>
    <lineage>
        <taxon>Bacteria</taxon>
        <taxon>Bacillati</taxon>
        <taxon>Bacillota</taxon>
        <taxon>Bacilli</taxon>
        <taxon>Bacillales</taxon>
        <taxon>Bacillaceae</taxon>
        <taxon>Virgibacillus</taxon>
    </lineage>
</organism>
<sequence>MEKHELNEVLNALKQYSGEITGKITELETSMSDMKGALESRMDNMKTELENRMDERFDRMEAKLNGSRVELTEIQETVDFLSSKTVQHEKKLRKLLNQ</sequence>
<evidence type="ECO:0008006" key="3">
    <source>
        <dbReference type="Google" id="ProtNLM"/>
    </source>
</evidence>
<name>A0AAC9NMD4_VIRHA</name>
<gene>
    <name evidence="1" type="ORF">BME96_15895</name>
</gene>
<dbReference type="Gene3D" id="1.10.287.510">
    <property type="entry name" value="Helix hairpin bin"/>
    <property type="match status" value="1"/>
</dbReference>
<dbReference type="KEGG" id="vhl:BME96_15895"/>
<dbReference type="EMBL" id="CP017962">
    <property type="protein sequence ID" value="APC49584.1"/>
    <property type="molecule type" value="Genomic_DNA"/>
</dbReference>
<dbReference type="Proteomes" id="UP000182945">
    <property type="component" value="Chromosome"/>
</dbReference>
<dbReference type="RefSeq" id="WP_060678310.1">
    <property type="nucleotide sequence ID" value="NZ_CP017962.1"/>
</dbReference>
<dbReference type="GeneID" id="71515894"/>
<dbReference type="AlphaFoldDB" id="A0AAC9NMD4"/>
<reference evidence="1 2" key="1">
    <citation type="submission" date="2016-11" db="EMBL/GenBank/DDBJ databases">
        <title>Complete genome sequencing of Virgibacillus halodenitrificans PDB-F2.</title>
        <authorList>
            <person name="Sun Z."/>
            <person name="Zhou Y."/>
            <person name="Li H."/>
        </authorList>
    </citation>
    <scope>NUCLEOTIDE SEQUENCE [LARGE SCALE GENOMIC DNA]</scope>
    <source>
        <strain evidence="1 2">PDB-F2</strain>
    </source>
</reference>
<evidence type="ECO:0000313" key="1">
    <source>
        <dbReference type="EMBL" id="APC49584.1"/>
    </source>
</evidence>
<proteinExistence type="predicted"/>
<protein>
    <recommendedName>
        <fullName evidence="3">DUF1640 domain-containing protein</fullName>
    </recommendedName>
</protein>